<feature type="transmembrane region" description="Helical" evidence="1">
    <location>
        <begin position="6"/>
        <end position="31"/>
    </location>
</feature>
<sequence>QDTNKWFQLIIIFPGTLLISIGNDLFCHIALLKIDKSIPSKEEEYFKETLISTRNSPRER</sequence>
<keyword evidence="1" id="KW-0812">Transmembrane</keyword>
<dbReference type="Proteomes" id="UP000708208">
    <property type="component" value="Unassembled WGS sequence"/>
</dbReference>
<feature type="non-terminal residue" evidence="2">
    <location>
        <position position="1"/>
    </location>
</feature>
<organism evidence="2 3">
    <name type="scientific">Allacma fusca</name>
    <dbReference type="NCBI Taxonomy" id="39272"/>
    <lineage>
        <taxon>Eukaryota</taxon>
        <taxon>Metazoa</taxon>
        <taxon>Ecdysozoa</taxon>
        <taxon>Arthropoda</taxon>
        <taxon>Hexapoda</taxon>
        <taxon>Collembola</taxon>
        <taxon>Symphypleona</taxon>
        <taxon>Sminthuridae</taxon>
        <taxon>Allacma</taxon>
    </lineage>
</organism>
<evidence type="ECO:0000256" key="1">
    <source>
        <dbReference type="SAM" id="Phobius"/>
    </source>
</evidence>
<keyword evidence="1" id="KW-0472">Membrane</keyword>
<dbReference type="AlphaFoldDB" id="A0A8J2L0Q8"/>
<keyword evidence="3" id="KW-1185">Reference proteome</keyword>
<evidence type="ECO:0000313" key="2">
    <source>
        <dbReference type="EMBL" id="CAG7825061.1"/>
    </source>
</evidence>
<keyword evidence="1" id="KW-1133">Transmembrane helix</keyword>
<gene>
    <name evidence="2" type="ORF">AFUS01_LOCUS35186</name>
</gene>
<reference evidence="2" key="1">
    <citation type="submission" date="2021-06" db="EMBL/GenBank/DDBJ databases">
        <authorList>
            <person name="Hodson N. C."/>
            <person name="Mongue J. A."/>
            <person name="Jaron S. K."/>
        </authorList>
    </citation>
    <scope>NUCLEOTIDE SEQUENCE</scope>
</reference>
<accession>A0A8J2L0Q8</accession>
<name>A0A8J2L0Q8_9HEXA</name>
<protein>
    <submittedName>
        <fullName evidence="2">Uncharacterized protein</fullName>
    </submittedName>
</protein>
<comment type="caution">
    <text evidence="2">The sequence shown here is derived from an EMBL/GenBank/DDBJ whole genome shotgun (WGS) entry which is preliminary data.</text>
</comment>
<dbReference type="EMBL" id="CAJVCH010534794">
    <property type="protein sequence ID" value="CAG7825061.1"/>
    <property type="molecule type" value="Genomic_DNA"/>
</dbReference>
<evidence type="ECO:0000313" key="3">
    <source>
        <dbReference type="Proteomes" id="UP000708208"/>
    </source>
</evidence>
<proteinExistence type="predicted"/>